<name>W1Y063_9ZZZZ</name>
<feature type="non-terminal residue" evidence="1">
    <location>
        <position position="23"/>
    </location>
</feature>
<dbReference type="EMBL" id="AZMM01010521">
    <property type="protein sequence ID" value="ETJ35075.1"/>
    <property type="molecule type" value="Genomic_DNA"/>
</dbReference>
<gene>
    <name evidence="1" type="ORF">Q604_UNBC10521G0001</name>
</gene>
<evidence type="ECO:0000313" key="1">
    <source>
        <dbReference type="EMBL" id="ETJ35075.1"/>
    </source>
</evidence>
<sequence length="23" mass="2549">MSEQIINLLITGTLDTLQMTIIS</sequence>
<dbReference type="AlphaFoldDB" id="W1Y063"/>
<reference evidence="1" key="1">
    <citation type="submission" date="2013-12" db="EMBL/GenBank/DDBJ databases">
        <title>A Varibaculum cambriense genome reconstructed from a premature infant gut community with otherwise low bacterial novelty that shifts toward anaerobic metabolism during the third week of life.</title>
        <authorList>
            <person name="Brown C.T."/>
            <person name="Sharon I."/>
            <person name="Thomas B.C."/>
            <person name="Castelle C.J."/>
            <person name="Morowitz M.J."/>
            <person name="Banfield J.F."/>
        </authorList>
    </citation>
    <scope>NUCLEOTIDE SEQUENCE</scope>
</reference>
<protein>
    <submittedName>
        <fullName evidence="1">Uncharacterized protein</fullName>
    </submittedName>
</protein>
<accession>W1Y063</accession>
<comment type="caution">
    <text evidence="1">The sequence shown here is derived from an EMBL/GenBank/DDBJ whole genome shotgun (WGS) entry which is preliminary data.</text>
</comment>
<proteinExistence type="predicted"/>
<organism evidence="1">
    <name type="scientific">human gut metagenome</name>
    <dbReference type="NCBI Taxonomy" id="408170"/>
    <lineage>
        <taxon>unclassified sequences</taxon>
        <taxon>metagenomes</taxon>
        <taxon>organismal metagenomes</taxon>
    </lineage>
</organism>